<proteinExistence type="inferred from homology"/>
<dbReference type="SUPFAM" id="SSF52058">
    <property type="entry name" value="L domain-like"/>
    <property type="match status" value="1"/>
</dbReference>
<dbReference type="Gene3D" id="3.40.50.300">
    <property type="entry name" value="P-loop containing nucleotide triphosphate hydrolases"/>
    <property type="match status" value="1"/>
</dbReference>
<dbReference type="Gene3D" id="1.10.10.10">
    <property type="entry name" value="Winged helix-like DNA-binding domain superfamily/Winged helix DNA-binding domain"/>
    <property type="match status" value="1"/>
</dbReference>
<dbReference type="InterPro" id="IPR056789">
    <property type="entry name" value="LRR_R13L1-DRL21"/>
</dbReference>
<dbReference type="PANTHER" id="PTHR36766">
    <property type="entry name" value="PLANT BROAD-SPECTRUM MILDEW RESISTANCE PROTEIN RPW8"/>
    <property type="match status" value="1"/>
</dbReference>
<dbReference type="InterPro" id="IPR002182">
    <property type="entry name" value="NB-ARC"/>
</dbReference>
<dbReference type="EMBL" id="KZ503438">
    <property type="protein sequence ID" value="PKU64083.1"/>
    <property type="molecule type" value="Genomic_DNA"/>
</dbReference>
<feature type="domain" description="NB-ARC" evidence="7">
    <location>
        <begin position="206"/>
        <end position="371"/>
    </location>
</feature>
<evidence type="ECO:0000256" key="4">
    <source>
        <dbReference type="ARBA" id="ARBA00022741"/>
    </source>
</evidence>
<dbReference type="InterPro" id="IPR036388">
    <property type="entry name" value="WH-like_DNA-bd_sf"/>
</dbReference>
<organism evidence="11 12">
    <name type="scientific">Dendrobium catenatum</name>
    <dbReference type="NCBI Taxonomy" id="906689"/>
    <lineage>
        <taxon>Eukaryota</taxon>
        <taxon>Viridiplantae</taxon>
        <taxon>Streptophyta</taxon>
        <taxon>Embryophyta</taxon>
        <taxon>Tracheophyta</taxon>
        <taxon>Spermatophyta</taxon>
        <taxon>Magnoliopsida</taxon>
        <taxon>Liliopsida</taxon>
        <taxon>Asparagales</taxon>
        <taxon>Orchidaceae</taxon>
        <taxon>Epidendroideae</taxon>
        <taxon>Malaxideae</taxon>
        <taxon>Dendrobiinae</taxon>
        <taxon>Dendrobium</taxon>
    </lineage>
</organism>
<evidence type="ECO:0000256" key="1">
    <source>
        <dbReference type="ARBA" id="ARBA00008894"/>
    </source>
</evidence>
<keyword evidence="12" id="KW-1185">Reference proteome</keyword>
<evidence type="ECO:0000259" key="7">
    <source>
        <dbReference type="Pfam" id="PF00931"/>
    </source>
</evidence>
<keyword evidence="3" id="KW-0677">Repeat</keyword>
<dbReference type="InterPro" id="IPR027417">
    <property type="entry name" value="P-loop_NTPase"/>
</dbReference>
<dbReference type="Gene3D" id="1.10.8.430">
    <property type="entry name" value="Helical domain of apoptotic protease-activating factors"/>
    <property type="match status" value="1"/>
</dbReference>
<evidence type="ECO:0000256" key="2">
    <source>
        <dbReference type="ARBA" id="ARBA00022614"/>
    </source>
</evidence>
<evidence type="ECO:0000259" key="10">
    <source>
        <dbReference type="Pfam" id="PF25019"/>
    </source>
</evidence>
<feature type="domain" description="R13L1/DRL21-like LRR repeat region" evidence="10">
    <location>
        <begin position="722"/>
        <end position="867"/>
    </location>
</feature>
<accession>A0A2I0VL41</accession>
<dbReference type="AlphaFoldDB" id="A0A2I0VL41"/>
<dbReference type="PRINTS" id="PR00364">
    <property type="entry name" value="DISEASERSIST"/>
</dbReference>
<dbReference type="GO" id="GO:0005524">
    <property type="term" value="F:ATP binding"/>
    <property type="evidence" value="ECO:0007669"/>
    <property type="project" value="UniProtKB-KW"/>
</dbReference>
<comment type="similarity">
    <text evidence="1">Belongs to the disease resistance NB-LRR family.</text>
</comment>
<dbReference type="Pfam" id="PF18052">
    <property type="entry name" value="Rx_N"/>
    <property type="match status" value="1"/>
</dbReference>
<dbReference type="Pfam" id="PF23559">
    <property type="entry name" value="WHD_DRP"/>
    <property type="match status" value="1"/>
</dbReference>
<dbReference type="SUPFAM" id="SSF52540">
    <property type="entry name" value="P-loop containing nucleoside triphosphate hydrolases"/>
    <property type="match status" value="1"/>
</dbReference>
<gene>
    <name evidence="11" type="primary">RGA2</name>
    <name evidence="11" type="ORF">MA16_Dca007989</name>
</gene>
<evidence type="ECO:0000259" key="8">
    <source>
        <dbReference type="Pfam" id="PF18052"/>
    </source>
</evidence>
<dbReference type="PANTHER" id="PTHR36766:SF70">
    <property type="entry name" value="DISEASE RESISTANCE PROTEIN RGA4"/>
    <property type="match status" value="1"/>
</dbReference>
<dbReference type="GO" id="GO:0043531">
    <property type="term" value="F:ADP binding"/>
    <property type="evidence" value="ECO:0007669"/>
    <property type="project" value="InterPro"/>
</dbReference>
<sequence>MADIIAMFGRWAKSGLLSLLDGSSSSSSSAEPTRGGHAFDEFQRIMRMLPRIKAVLEDAEEREIQDRSVKLWLSELRCLAYDIDDVIDEYEYDVQAAQMEVRVAEESYHRVKHKRGDDEHYDQDEHVEGINTLAFSSSQVPAISYCMVEKLREIQKKFDHIERDRKGLHLREDDGVRRTASAQNYRLTSSLVDESNIIGRKREKEKIVKLLLSDLQVSNKITVIPVVGMGGVGKTTLAQLIYNDPRICQYFDLRIWIYVSEDFHLVKLTKEIYRSTTNKSCEEDVGFDYLQDSIKKELMKFKSIFLVLDDMWNENQCLWESFLIPLHSAGIVNILFTTRNKKVVDVIRTTNIFHLGFLSENQGWCLFQQRALCDDENLMKIGQKIVNKCGGLPLAIKLLGSHLRFEKDEDKWMCILESELWDLDPGTNEIFPALKLSYQMLPIHLKPCFRYCSLFPKKRIPDKNHLIWLWMAQGYIQPKIRGKTMEEIGREYFDELLGRSLFQATKYGNNFEMHDLVYDLAVSISNNEFIIMKSEGDNQNNCRSNNARHLAVHDEPTNNEALKGILAFPFLSRLVALRSIFCYDRRIINDFQLLDSTRLRVLHIEINQFDSNFSKFNGSIASMKHLRYLFFCSLNLRAHHWTKVALPSLFNSLHSIGNVQVLDLCHYDDPIILPSSIKNLINLRHLILPHGSVMPCGISKLTCLQTLKCVVVKDGDHEGGGLGEIEDLASLTGNCCISGIAYANNVEDFKKANINGKKHIRGLLIDWQNLTCYDKFDVHIYFDAKNQVKKKSFELEEVKLEALRPHNNLKALEIHNYPGMLFPSWLGDPSYSKLQDITLQGCNKWDGSGKVLDRDLPCLQSISIIQCGMLKNIEVVQSSSLKRLVIRSCLQITSLHWLCSLHRLEKLEIRICDNLFFSAEEILPSTLQFVCFEDCFKLTSIPGLQNLPSLKELKLKRCPSLELTLEEKLSTIPSVLEIVDCPRLKIWCLRYRFKYFQVCLISPQILCFSFDYHFLNYPLPTKFYNILFYCFGYR</sequence>
<keyword evidence="4" id="KW-0547">Nucleotide-binding</keyword>
<dbReference type="Proteomes" id="UP000233837">
    <property type="component" value="Unassembled WGS sequence"/>
</dbReference>
<reference evidence="11 12" key="1">
    <citation type="journal article" date="2016" name="Sci. Rep.">
        <title>The Dendrobium catenatum Lindl. genome sequence provides insights into polysaccharide synthase, floral development and adaptive evolution.</title>
        <authorList>
            <person name="Zhang G.Q."/>
            <person name="Xu Q."/>
            <person name="Bian C."/>
            <person name="Tsai W.C."/>
            <person name="Yeh C.M."/>
            <person name="Liu K.W."/>
            <person name="Yoshida K."/>
            <person name="Zhang L.S."/>
            <person name="Chang S.B."/>
            <person name="Chen F."/>
            <person name="Shi Y."/>
            <person name="Su Y.Y."/>
            <person name="Zhang Y.Q."/>
            <person name="Chen L.J."/>
            <person name="Yin Y."/>
            <person name="Lin M."/>
            <person name="Huang H."/>
            <person name="Deng H."/>
            <person name="Wang Z.W."/>
            <person name="Zhu S.L."/>
            <person name="Zhao X."/>
            <person name="Deng C."/>
            <person name="Niu S.C."/>
            <person name="Huang J."/>
            <person name="Wang M."/>
            <person name="Liu G.H."/>
            <person name="Yang H.J."/>
            <person name="Xiao X.J."/>
            <person name="Hsiao Y.Y."/>
            <person name="Wu W.L."/>
            <person name="Chen Y.Y."/>
            <person name="Mitsuda N."/>
            <person name="Ohme-Takagi M."/>
            <person name="Luo Y.B."/>
            <person name="Van de Peer Y."/>
            <person name="Liu Z.J."/>
        </authorList>
    </citation>
    <scope>NUCLEOTIDE SEQUENCE [LARGE SCALE GENOMIC DNA]</scope>
    <source>
        <tissue evidence="11">The whole plant</tissue>
    </source>
</reference>
<dbReference type="Gene3D" id="3.80.10.10">
    <property type="entry name" value="Ribonuclease Inhibitor"/>
    <property type="match status" value="2"/>
</dbReference>
<dbReference type="InterPro" id="IPR042197">
    <property type="entry name" value="Apaf_helical"/>
</dbReference>
<keyword evidence="2" id="KW-0433">Leucine-rich repeat</keyword>
<evidence type="ECO:0000313" key="11">
    <source>
        <dbReference type="EMBL" id="PKU64083.1"/>
    </source>
</evidence>
<dbReference type="InterPro" id="IPR041118">
    <property type="entry name" value="Rx_N"/>
</dbReference>
<keyword evidence="5" id="KW-0611">Plant defense</keyword>
<evidence type="ECO:0000313" key="12">
    <source>
        <dbReference type="Proteomes" id="UP000233837"/>
    </source>
</evidence>
<dbReference type="GO" id="GO:0006952">
    <property type="term" value="P:defense response"/>
    <property type="evidence" value="ECO:0007669"/>
    <property type="project" value="UniProtKB-KW"/>
</dbReference>
<dbReference type="Pfam" id="PF00931">
    <property type="entry name" value="NB-ARC"/>
    <property type="match status" value="1"/>
</dbReference>
<dbReference type="InterPro" id="IPR058922">
    <property type="entry name" value="WHD_DRP"/>
</dbReference>
<dbReference type="InterPro" id="IPR032675">
    <property type="entry name" value="LRR_dom_sf"/>
</dbReference>
<dbReference type="Pfam" id="PF25019">
    <property type="entry name" value="LRR_R13L1-DRL21"/>
    <property type="match status" value="1"/>
</dbReference>
<reference evidence="11 12" key="2">
    <citation type="journal article" date="2017" name="Nature">
        <title>The Apostasia genome and the evolution of orchids.</title>
        <authorList>
            <person name="Zhang G.Q."/>
            <person name="Liu K.W."/>
            <person name="Li Z."/>
            <person name="Lohaus R."/>
            <person name="Hsiao Y.Y."/>
            <person name="Niu S.C."/>
            <person name="Wang J.Y."/>
            <person name="Lin Y.C."/>
            <person name="Xu Q."/>
            <person name="Chen L.J."/>
            <person name="Yoshida K."/>
            <person name="Fujiwara S."/>
            <person name="Wang Z.W."/>
            <person name="Zhang Y.Q."/>
            <person name="Mitsuda N."/>
            <person name="Wang M."/>
            <person name="Liu G.H."/>
            <person name="Pecoraro L."/>
            <person name="Huang H.X."/>
            <person name="Xiao X.J."/>
            <person name="Lin M."/>
            <person name="Wu X.Y."/>
            <person name="Wu W.L."/>
            <person name="Chen Y.Y."/>
            <person name="Chang S.B."/>
            <person name="Sakamoto S."/>
            <person name="Ohme-Takagi M."/>
            <person name="Yagi M."/>
            <person name="Zeng S.J."/>
            <person name="Shen C.Y."/>
            <person name="Yeh C.M."/>
            <person name="Luo Y.B."/>
            <person name="Tsai W.C."/>
            <person name="Van de Peer Y."/>
            <person name="Liu Z.J."/>
        </authorList>
    </citation>
    <scope>NUCLEOTIDE SEQUENCE [LARGE SCALE GENOMIC DNA]</scope>
    <source>
        <tissue evidence="11">The whole plant</tissue>
    </source>
</reference>
<feature type="domain" description="Disease resistance protein winged helix" evidence="9">
    <location>
        <begin position="454"/>
        <end position="521"/>
    </location>
</feature>
<feature type="domain" description="Disease resistance N-terminal" evidence="8">
    <location>
        <begin position="37"/>
        <end position="102"/>
    </location>
</feature>
<evidence type="ECO:0000256" key="3">
    <source>
        <dbReference type="ARBA" id="ARBA00022737"/>
    </source>
</evidence>
<evidence type="ECO:0000256" key="6">
    <source>
        <dbReference type="ARBA" id="ARBA00022840"/>
    </source>
</evidence>
<evidence type="ECO:0000256" key="5">
    <source>
        <dbReference type="ARBA" id="ARBA00022821"/>
    </source>
</evidence>
<keyword evidence="6" id="KW-0067">ATP-binding</keyword>
<protein>
    <submittedName>
        <fullName evidence="11">Disease resistance protein RGA2</fullName>
    </submittedName>
</protein>
<dbReference type="GO" id="GO:0051707">
    <property type="term" value="P:response to other organism"/>
    <property type="evidence" value="ECO:0007669"/>
    <property type="project" value="UniProtKB-ARBA"/>
</dbReference>
<dbReference type="Gene3D" id="1.20.5.4130">
    <property type="match status" value="1"/>
</dbReference>
<evidence type="ECO:0000259" key="9">
    <source>
        <dbReference type="Pfam" id="PF23559"/>
    </source>
</evidence>
<name>A0A2I0VL41_9ASPA</name>